<dbReference type="InterPro" id="IPR024370">
    <property type="entry name" value="PBP_domain"/>
</dbReference>
<feature type="domain" description="PBP" evidence="10">
    <location>
        <begin position="137"/>
        <end position="374"/>
    </location>
</feature>
<comment type="similarity">
    <text evidence="3">Belongs to the PstS family.</text>
</comment>
<feature type="transmembrane region" description="Helical" evidence="9">
    <location>
        <begin position="7"/>
        <end position="34"/>
    </location>
</feature>
<evidence type="ECO:0000313" key="12">
    <source>
        <dbReference type="Proteomes" id="UP000267017"/>
    </source>
</evidence>
<evidence type="ECO:0000256" key="6">
    <source>
        <dbReference type="ARBA" id="ARBA00022729"/>
    </source>
</evidence>
<dbReference type="GO" id="GO:0006817">
    <property type="term" value="P:phosphate ion transport"/>
    <property type="evidence" value="ECO:0007669"/>
    <property type="project" value="UniProtKB-KW"/>
</dbReference>
<keyword evidence="9" id="KW-1133">Transmembrane helix</keyword>
<dbReference type="PANTHER" id="PTHR30570">
    <property type="entry name" value="PERIPLASMIC PHOSPHATE BINDING COMPONENT OF PHOSPHATE ABC TRANSPORTER"/>
    <property type="match status" value="1"/>
</dbReference>
<dbReference type="Gene3D" id="3.40.190.10">
    <property type="entry name" value="Periplasmic binding protein-like II"/>
    <property type="match status" value="2"/>
</dbReference>
<evidence type="ECO:0000256" key="4">
    <source>
        <dbReference type="ARBA" id="ARBA00011529"/>
    </source>
</evidence>
<keyword evidence="9" id="KW-0812">Transmembrane</keyword>
<evidence type="ECO:0000256" key="1">
    <source>
        <dbReference type="ARBA" id="ARBA00002841"/>
    </source>
</evidence>
<dbReference type="GO" id="GO:0005886">
    <property type="term" value="C:plasma membrane"/>
    <property type="evidence" value="ECO:0007669"/>
    <property type="project" value="UniProtKB-SubCell"/>
</dbReference>
<evidence type="ECO:0000256" key="7">
    <source>
        <dbReference type="ARBA" id="ARBA00023139"/>
    </source>
</evidence>
<evidence type="ECO:0000313" key="11">
    <source>
        <dbReference type="EMBL" id="RRJ64044.1"/>
    </source>
</evidence>
<keyword evidence="5" id="KW-0592">Phosphate transport</keyword>
<comment type="subcellular location">
    <subcellularLocation>
        <location evidence="2">Cell membrane</location>
        <topology evidence="2">Lipid-anchor</topology>
    </subcellularLocation>
</comment>
<keyword evidence="12" id="KW-1185">Reference proteome</keyword>
<keyword evidence="6" id="KW-0732">Signal</keyword>
<keyword evidence="9" id="KW-0472">Membrane</keyword>
<organism evidence="11 12">
    <name type="scientific">Paenibacillus oralis</name>
    <dbReference type="NCBI Taxonomy" id="2490856"/>
    <lineage>
        <taxon>Bacteria</taxon>
        <taxon>Bacillati</taxon>
        <taxon>Bacillota</taxon>
        <taxon>Bacilli</taxon>
        <taxon>Bacillales</taxon>
        <taxon>Paenibacillaceae</taxon>
        <taxon>Paenibacillus</taxon>
    </lineage>
</organism>
<name>A0A3P3U1S4_9BACL</name>
<gene>
    <name evidence="11" type="ORF">EHV15_14725</name>
</gene>
<comment type="subunit">
    <text evidence="4">The complex is composed of two ATP-binding proteins (PstB), two transmembrane proteins (PstC and PstA) and a solute-binding protein (PstS).</text>
</comment>
<dbReference type="PANTHER" id="PTHR30570:SF1">
    <property type="entry name" value="PHOSPHATE-BINDING PROTEIN PSTS"/>
    <property type="match status" value="1"/>
</dbReference>
<dbReference type="SUPFAM" id="SSF53850">
    <property type="entry name" value="Periplasmic binding protein-like II"/>
    <property type="match status" value="1"/>
</dbReference>
<dbReference type="OrthoDB" id="9790048at2"/>
<dbReference type="Proteomes" id="UP000267017">
    <property type="component" value="Unassembled WGS sequence"/>
</dbReference>
<dbReference type="Pfam" id="PF12849">
    <property type="entry name" value="PBP_like_2"/>
    <property type="match status" value="1"/>
</dbReference>
<dbReference type="AlphaFoldDB" id="A0A3P3U1S4"/>
<evidence type="ECO:0000256" key="2">
    <source>
        <dbReference type="ARBA" id="ARBA00004193"/>
    </source>
</evidence>
<evidence type="ECO:0000259" key="10">
    <source>
        <dbReference type="Pfam" id="PF12849"/>
    </source>
</evidence>
<comment type="function">
    <text evidence="1">Part of the ABC transporter complex PstSACB involved in phosphate import.</text>
</comment>
<proteinExistence type="inferred from homology"/>
<keyword evidence="8" id="KW-0449">Lipoprotein</keyword>
<evidence type="ECO:0000256" key="5">
    <source>
        <dbReference type="ARBA" id="ARBA00022592"/>
    </source>
</evidence>
<reference evidence="11 12" key="1">
    <citation type="submission" date="2018-11" db="EMBL/GenBank/DDBJ databases">
        <title>Genome sequencing of Paenibacillus sp. KCOM 3021 (= ChDC PVNT-B20).</title>
        <authorList>
            <person name="Kook J.-K."/>
            <person name="Park S.-N."/>
            <person name="Lim Y.K."/>
        </authorList>
    </citation>
    <scope>NUCLEOTIDE SEQUENCE [LARGE SCALE GENOMIC DNA]</scope>
    <source>
        <strain evidence="11 12">KCOM 3021</strain>
    </source>
</reference>
<evidence type="ECO:0000256" key="8">
    <source>
        <dbReference type="ARBA" id="ARBA00023288"/>
    </source>
</evidence>
<feature type="transmembrane region" description="Helical" evidence="9">
    <location>
        <begin position="40"/>
        <end position="62"/>
    </location>
</feature>
<keyword evidence="5" id="KW-0813">Transport</keyword>
<dbReference type="InterPro" id="IPR050811">
    <property type="entry name" value="Phosphate_ABC_transporter"/>
</dbReference>
<feature type="transmembrane region" description="Helical" evidence="9">
    <location>
        <begin position="69"/>
        <end position="87"/>
    </location>
</feature>
<evidence type="ECO:0000256" key="3">
    <source>
        <dbReference type="ARBA" id="ARBA00008725"/>
    </source>
</evidence>
<accession>A0A3P3U1S4</accession>
<protein>
    <recommendedName>
        <fullName evidence="10">PBP domain-containing protein</fullName>
    </recommendedName>
</protein>
<evidence type="ECO:0000256" key="9">
    <source>
        <dbReference type="SAM" id="Phobius"/>
    </source>
</evidence>
<dbReference type="EMBL" id="RRCN01000001">
    <property type="protein sequence ID" value="RRJ64044.1"/>
    <property type="molecule type" value="Genomic_DNA"/>
</dbReference>
<sequence length="401" mass="43532">MKQSGRILLKVLGCLLAVFVILCVGAVAAFITAFMGGQKFYAPLVLAVTGILVLFVIARTFLPGRVRAVNYVLLGCIAACGAAVAVYEINQAYHNSFAVVSDQDVDLEQYRPFQNNGEVAVLAEPSSLTLLEDLPKMDGATALYPLYSAFAQAVYPRKEYDLYDSEVMANTTPGAYKNLMDGRADVIFAAAPSSLQMAQAKRQGLELKLTPIGREAFVFFVHADNPVQGLSTQQIQAIYAGEITDWSEVGGRSGKIRAFQRPEGSGSQTMLQKLMEGKELMAPPQKDVVSGMGGIIAQTADYRNYPNALGYSFLFFATEMAQNGQIRLLEIDGVKPDKTTIRSGEYPLAAEFYAVTAGSDNPNVSRLIEWILSPQGQALVEKTGYTPISPASDIDMENEDR</sequence>
<comment type="caution">
    <text evidence="11">The sequence shown here is derived from an EMBL/GenBank/DDBJ whole genome shotgun (WGS) entry which is preliminary data.</text>
</comment>
<keyword evidence="7" id="KW-0564">Palmitate</keyword>
<dbReference type="RefSeq" id="WP_128631866.1">
    <property type="nucleotide sequence ID" value="NZ_RRCN01000001.1"/>
</dbReference>